<name>A0A1Q4HMV2_9MYCO</name>
<evidence type="ECO:0000313" key="7">
    <source>
        <dbReference type="EMBL" id="OJZ68864.1"/>
    </source>
</evidence>
<comment type="function">
    <text evidence="1 6">Exhibits S-adenosyl-L-methionine-dependent methyltransferase activity.</text>
</comment>
<protein>
    <recommendedName>
        <fullName evidence="6">S-adenosyl-L-methionine-dependent methyltransferase</fullName>
        <ecNumber evidence="6">2.1.1.-</ecNumber>
    </recommendedName>
</protein>
<dbReference type="Gene3D" id="3.40.50.150">
    <property type="entry name" value="Vaccinia Virus protein VP39"/>
    <property type="match status" value="1"/>
</dbReference>
<reference evidence="7 8" key="1">
    <citation type="submission" date="2016-11" db="EMBL/GenBank/DDBJ databases">
        <title>Genome sequences of unsequenced Mycobacteria.</title>
        <authorList>
            <person name="Greninger A.L."/>
            <person name="Fang F."/>
            <person name="Jerome K.R."/>
        </authorList>
    </citation>
    <scope>NUCLEOTIDE SEQUENCE [LARGE SCALE GENOMIC DNA]</scope>
    <source>
        <strain evidence="7 8">M11</strain>
    </source>
</reference>
<dbReference type="PANTHER" id="PTHR43619:SF2">
    <property type="entry name" value="S-ADENOSYL-L-METHIONINE-DEPENDENT METHYLTRANSFERASES SUPERFAMILY PROTEIN"/>
    <property type="match status" value="1"/>
</dbReference>
<dbReference type="GO" id="GO:0032259">
    <property type="term" value="P:methylation"/>
    <property type="evidence" value="ECO:0007669"/>
    <property type="project" value="UniProtKB-KW"/>
</dbReference>
<dbReference type="OrthoDB" id="9806164at2"/>
<dbReference type="AlphaFoldDB" id="A0A1Q4HMV2"/>
<evidence type="ECO:0000256" key="5">
    <source>
        <dbReference type="ARBA" id="ARBA00022691"/>
    </source>
</evidence>
<dbReference type="EC" id="2.1.1.-" evidence="6"/>
<comment type="caution">
    <text evidence="7">The sequence shown here is derived from an EMBL/GenBank/DDBJ whole genome shotgun (WGS) entry which is preliminary data.</text>
</comment>
<dbReference type="Proteomes" id="UP000186438">
    <property type="component" value="Unassembled WGS sequence"/>
</dbReference>
<dbReference type="FunFam" id="3.40.50.150:FF:000152">
    <property type="entry name" value="S-adenosyl-L-methionine-dependent methyltransferase"/>
    <property type="match status" value="1"/>
</dbReference>
<dbReference type="Pfam" id="PF04072">
    <property type="entry name" value="LCM"/>
    <property type="match status" value="1"/>
</dbReference>
<dbReference type="PANTHER" id="PTHR43619">
    <property type="entry name" value="S-ADENOSYL-L-METHIONINE-DEPENDENT METHYLTRANSFERASE YKTD-RELATED"/>
    <property type="match status" value="1"/>
</dbReference>
<gene>
    <name evidence="7" type="ORF">BRW65_25000</name>
</gene>
<accession>A0A1Q4HMV2</accession>
<dbReference type="InterPro" id="IPR029063">
    <property type="entry name" value="SAM-dependent_MTases_sf"/>
</dbReference>
<evidence type="ECO:0000256" key="2">
    <source>
        <dbReference type="ARBA" id="ARBA00008138"/>
    </source>
</evidence>
<comment type="similarity">
    <text evidence="2 6">Belongs to the UPF0677 family.</text>
</comment>
<dbReference type="RefSeq" id="WP_073879379.1">
    <property type="nucleotide sequence ID" value="NZ_MPNT01000033.1"/>
</dbReference>
<dbReference type="GO" id="GO:0008168">
    <property type="term" value="F:methyltransferase activity"/>
    <property type="evidence" value="ECO:0007669"/>
    <property type="project" value="UniProtKB-UniRule"/>
</dbReference>
<evidence type="ECO:0000256" key="4">
    <source>
        <dbReference type="ARBA" id="ARBA00022679"/>
    </source>
</evidence>
<evidence type="ECO:0000256" key="1">
    <source>
        <dbReference type="ARBA" id="ARBA00003907"/>
    </source>
</evidence>
<keyword evidence="8" id="KW-1185">Reference proteome</keyword>
<dbReference type="EMBL" id="MPNT01000033">
    <property type="protein sequence ID" value="OJZ68864.1"/>
    <property type="molecule type" value="Genomic_DNA"/>
</dbReference>
<dbReference type="InterPro" id="IPR007213">
    <property type="entry name" value="Ppm1/Ppm2/Tcmp"/>
</dbReference>
<keyword evidence="5 6" id="KW-0949">S-adenosyl-L-methionine</keyword>
<keyword evidence="3 6" id="KW-0489">Methyltransferase</keyword>
<dbReference type="NCBIfam" id="TIGR00027">
    <property type="entry name" value="mthyl_TIGR00027"/>
    <property type="match status" value="1"/>
</dbReference>
<dbReference type="SUPFAM" id="SSF53335">
    <property type="entry name" value="S-adenosyl-L-methionine-dependent methyltransferases"/>
    <property type="match status" value="1"/>
</dbReference>
<organism evidence="7 8">
    <name type="scientific">Mycobacterium paraffinicum</name>
    <dbReference type="NCBI Taxonomy" id="53378"/>
    <lineage>
        <taxon>Bacteria</taxon>
        <taxon>Bacillati</taxon>
        <taxon>Actinomycetota</taxon>
        <taxon>Actinomycetes</taxon>
        <taxon>Mycobacteriales</taxon>
        <taxon>Mycobacteriaceae</taxon>
        <taxon>Mycobacterium</taxon>
    </lineage>
</organism>
<evidence type="ECO:0000256" key="6">
    <source>
        <dbReference type="RuleBase" id="RU362030"/>
    </source>
</evidence>
<dbReference type="InterPro" id="IPR011610">
    <property type="entry name" value="SAM_mthyl_Trfase_ML2640-like"/>
</dbReference>
<evidence type="ECO:0000256" key="3">
    <source>
        <dbReference type="ARBA" id="ARBA00022603"/>
    </source>
</evidence>
<dbReference type="STRING" id="53378.BRW65_25000"/>
<proteinExistence type="inferred from homology"/>
<sequence>MSRAHDDEWDLASSVGATATMVAAGRAMATKDPRGLISDPYAEPLVRAVGVDFFTKMMDGELDFDAIEKASPVRMQAMVDGMAVRTKYFDDYFVNATTAGVRQVVILASGLDARAYRLPWPTGTVVYEIDQPRVIEFKTGTLAGIGAEPTATRRTVPIDLRADWPAALKASGFDPTEPTAWLAEGLLIYLPPEAQDRLFDNITALSVPGSTIATEFVPGIIDFDADRVREMSGSFRDHGVDIDMASLVYAGERNHVLDYLRSKRWDVEGTTRTELFRRQGIEVPPPQNDDPLGEIIFISGGLTG</sequence>
<keyword evidence="4 7" id="KW-0808">Transferase</keyword>
<evidence type="ECO:0000313" key="8">
    <source>
        <dbReference type="Proteomes" id="UP000186438"/>
    </source>
</evidence>